<accession>A0A7W6GIA1</accession>
<dbReference type="RefSeq" id="WP_183800304.1">
    <property type="nucleotide sequence ID" value="NZ_JACIEE010000002.1"/>
</dbReference>
<dbReference type="CDD" id="cd24054">
    <property type="entry name" value="ASKHA_NBD_AaPPX-GppA_MtPPX2-like"/>
    <property type="match status" value="1"/>
</dbReference>
<gene>
    <name evidence="2" type="ORF">GGQ64_001135</name>
</gene>
<dbReference type="PANTHER" id="PTHR30005:SF0">
    <property type="entry name" value="RETROGRADE REGULATION PROTEIN 2"/>
    <property type="match status" value="1"/>
</dbReference>
<dbReference type="EMBL" id="JACIEE010000002">
    <property type="protein sequence ID" value="MBB3975948.1"/>
    <property type="molecule type" value="Genomic_DNA"/>
</dbReference>
<dbReference type="GO" id="GO:0004309">
    <property type="term" value="F:exopolyphosphatase activity"/>
    <property type="evidence" value="ECO:0007669"/>
    <property type="project" value="UniProtKB-EC"/>
</dbReference>
<dbReference type="EC" id="3.6.1.40" evidence="2"/>
<proteinExistence type="predicted"/>
<feature type="domain" description="Ppx/GppA phosphatase N-terminal" evidence="1">
    <location>
        <begin position="218"/>
        <end position="493"/>
    </location>
</feature>
<keyword evidence="2" id="KW-0378">Hydrolase</keyword>
<dbReference type="SUPFAM" id="SSF53067">
    <property type="entry name" value="Actin-like ATPase domain"/>
    <property type="match status" value="2"/>
</dbReference>
<name>A0A7W6GIA1_9HYPH</name>
<dbReference type="EC" id="3.6.1.11" evidence="2"/>
<organism evidence="2 3">
    <name type="scientific">Mycoplana azooxidifex</name>
    <dbReference type="NCBI Taxonomy" id="1636188"/>
    <lineage>
        <taxon>Bacteria</taxon>
        <taxon>Pseudomonadati</taxon>
        <taxon>Pseudomonadota</taxon>
        <taxon>Alphaproteobacteria</taxon>
        <taxon>Hyphomicrobiales</taxon>
        <taxon>Rhizobiaceae</taxon>
        <taxon>Mycoplana</taxon>
    </lineage>
</organism>
<evidence type="ECO:0000313" key="2">
    <source>
        <dbReference type="EMBL" id="MBB3975948.1"/>
    </source>
</evidence>
<sequence>MSKIMPRWEWRSFGSRFGLADEQLAQMDSTGVQESDEIYLLAPGGENVKVRDGLMDLKVLRVVSPEGLEQWEPVLKRGFPLAAADTAAVLSALHQPAPGSLREGYTLDAFLDTFAGQDSGLRVVKVHKRRVRYVIGGCTSELSDVIANGKATRTIAVESEDGGAVVRAVEGLGLGGYTNVSYPRALAALIDGAPESYAVVDVGTNSVKFHAAARDPDGRWRTLADRADVTRLGEGLSETGRIGDAPLERTAAAIAKMAEEARRMGVRAIAAVGTAGLRIAANTADVVTAVRARTGLTIEVISGEEEARLAYLATTAALGSTAGSLVVFDTGGGSSQFTFGKGGTIDERFSIDVGAARYTDRFGLDGAVSDEVLREAMSAISADLQRLDGRRSPDALVGMGGAITNLTAVKHGLATYDPDVVQGTVLDSAEIDRQIDLYRSRDANARRTITGLQANRAEVILAGALIVRRVMQKLGKATLTVSDRGLRHGLMVERFGT</sequence>
<dbReference type="InterPro" id="IPR050273">
    <property type="entry name" value="GppA/Ppx_hydrolase"/>
</dbReference>
<dbReference type="InterPro" id="IPR043129">
    <property type="entry name" value="ATPase_NBD"/>
</dbReference>
<dbReference type="PANTHER" id="PTHR30005">
    <property type="entry name" value="EXOPOLYPHOSPHATASE"/>
    <property type="match status" value="1"/>
</dbReference>
<evidence type="ECO:0000313" key="3">
    <source>
        <dbReference type="Proteomes" id="UP000574761"/>
    </source>
</evidence>
<protein>
    <submittedName>
        <fullName evidence="2">Exopolyphosphatase/guanosine-5'-triphosphate, 3'-diphosphate pyrophosphatase</fullName>
        <ecNumber evidence="2">3.6.1.11</ecNumber>
        <ecNumber evidence="2">3.6.1.40</ecNumber>
    </submittedName>
</protein>
<dbReference type="Proteomes" id="UP000574761">
    <property type="component" value="Unassembled WGS sequence"/>
</dbReference>
<dbReference type="Pfam" id="PF02541">
    <property type="entry name" value="Ppx-GppA"/>
    <property type="match status" value="1"/>
</dbReference>
<dbReference type="GO" id="GO:0008894">
    <property type="term" value="F:guanosine-5'-triphosphate,3'-diphosphate diphosphatase activity"/>
    <property type="evidence" value="ECO:0007669"/>
    <property type="project" value="UniProtKB-EC"/>
</dbReference>
<reference evidence="2 3" key="1">
    <citation type="submission" date="2020-08" db="EMBL/GenBank/DDBJ databases">
        <title>Genomic Encyclopedia of Type Strains, Phase IV (KMG-IV): sequencing the most valuable type-strain genomes for metagenomic binning, comparative biology and taxonomic classification.</title>
        <authorList>
            <person name="Goeker M."/>
        </authorList>
    </citation>
    <scope>NUCLEOTIDE SEQUENCE [LARGE SCALE GENOMIC DNA]</scope>
    <source>
        <strain evidence="2 3">DSM 100211</strain>
    </source>
</reference>
<dbReference type="Gene3D" id="3.30.420.40">
    <property type="match status" value="1"/>
</dbReference>
<dbReference type="Gene3D" id="3.30.420.150">
    <property type="entry name" value="Exopolyphosphatase. Domain 2"/>
    <property type="match status" value="1"/>
</dbReference>
<dbReference type="AlphaFoldDB" id="A0A7W6GIA1"/>
<evidence type="ECO:0000259" key="1">
    <source>
        <dbReference type="Pfam" id="PF02541"/>
    </source>
</evidence>
<keyword evidence="3" id="KW-1185">Reference proteome</keyword>
<dbReference type="InterPro" id="IPR003695">
    <property type="entry name" value="Ppx_GppA_N"/>
</dbReference>
<comment type="caution">
    <text evidence="2">The sequence shown here is derived from an EMBL/GenBank/DDBJ whole genome shotgun (WGS) entry which is preliminary data.</text>
</comment>